<evidence type="ECO:0000256" key="4">
    <source>
        <dbReference type="ARBA" id="ARBA00022679"/>
    </source>
</evidence>
<feature type="transmembrane region" description="Helical" evidence="9">
    <location>
        <begin position="185"/>
        <end position="204"/>
    </location>
</feature>
<dbReference type="RefSeq" id="WP_096331085.1">
    <property type="nucleotide sequence ID" value="NZ_FOMX01000061.1"/>
</dbReference>
<dbReference type="OrthoDB" id="9795543at2"/>
<dbReference type="GO" id="GO:0042158">
    <property type="term" value="P:lipoprotein biosynthetic process"/>
    <property type="evidence" value="ECO:0007669"/>
    <property type="project" value="InterPro"/>
</dbReference>
<feature type="transmembrane region" description="Helical" evidence="9">
    <location>
        <begin position="53"/>
        <end position="74"/>
    </location>
</feature>
<dbReference type="InterPro" id="IPR003010">
    <property type="entry name" value="C-N_Hydrolase"/>
</dbReference>
<feature type="transmembrane region" description="Helical" evidence="9">
    <location>
        <begin position="30"/>
        <end position="46"/>
    </location>
</feature>
<dbReference type="AlphaFoldDB" id="A0A1I2IDF2"/>
<keyword evidence="4 11" id="KW-0808">Transferase</keyword>
<keyword evidence="8 11" id="KW-0012">Acyltransferase</keyword>
<keyword evidence="12" id="KW-1185">Reference proteome</keyword>
<evidence type="ECO:0000256" key="1">
    <source>
        <dbReference type="ARBA" id="ARBA00004651"/>
    </source>
</evidence>
<dbReference type="STRING" id="54.SAMN02745121_08588"/>
<dbReference type="EMBL" id="FOMX01000061">
    <property type="protein sequence ID" value="SFF39678.1"/>
    <property type="molecule type" value="Genomic_DNA"/>
</dbReference>
<keyword evidence="6 9" id="KW-1133">Transmembrane helix</keyword>
<keyword evidence="5 9" id="KW-0812">Transmembrane</keyword>
<dbReference type="Gene3D" id="3.60.110.10">
    <property type="entry name" value="Carbon-nitrogen hydrolase"/>
    <property type="match status" value="1"/>
</dbReference>
<evidence type="ECO:0000313" key="12">
    <source>
        <dbReference type="Proteomes" id="UP000199400"/>
    </source>
</evidence>
<dbReference type="SUPFAM" id="SSF56317">
    <property type="entry name" value="Carbon-nitrogen hydrolase"/>
    <property type="match status" value="1"/>
</dbReference>
<dbReference type="GO" id="GO:0016410">
    <property type="term" value="F:N-acyltransferase activity"/>
    <property type="evidence" value="ECO:0007669"/>
    <property type="project" value="InterPro"/>
</dbReference>
<keyword evidence="11" id="KW-0449">Lipoprotein</keyword>
<feature type="transmembrane region" description="Helical" evidence="9">
    <location>
        <begin position="110"/>
        <end position="129"/>
    </location>
</feature>
<protein>
    <submittedName>
        <fullName evidence="11">Apolipoprotein N-acyltransferase</fullName>
    </submittedName>
</protein>
<dbReference type="Pfam" id="PF20154">
    <property type="entry name" value="LNT_N"/>
    <property type="match status" value="1"/>
</dbReference>
<dbReference type="Proteomes" id="UP000199400">
    <property type="component" value="Unassembled WGS sequence"/>
</dbReference>
<feature type="transmembrane region" description="Helical" evidence="9">
    <location>
        <begin position="149"/>
        <end position="173"/>
    </location>
</feature>
<dbReference type="InterPro" id="IPR045378">
    <property type="entry name" value="LNT_N"/>
</dbReference>
<comment type="subcellular location">
    <subcellularLocation>
        <location evidence="1">Cell membrane</location>
        <topology evidence="1">Multi-pass membrane protein</topology>
    </subcellularLocation>
</comment>
<evidence type="ECO:0000256" key="8">
    <source>
        <dbReference type="ARBA" id="ARBA00023315"/>
    </source>
</evidence>
<evidence type="ECO:0000256" key="7">
    <source>
        <dbReference type="ARBA" id="ARBA00023136"/>
    </source>
</evidence>
<evidence type="ECO:0000256" key="5">
    <source>
        <dbReference type="ARBA" id="ARBA00022692"/>
    </source>
</evidence>
<dbReference type="InterPro" id="IPR004563">
    <property type="entry name" value="Apolipo_AcylTrfase"/>
</dbReference>
<feature type="transmembrane region" description="Helical" evidence="9">
    <location>
        <begin position="80"/>
        <end position="98"/>
    </location>
</feature>
<dbReference type="InterPro" id="IPR036526">
    <property type="entry name" value="C-N_Hydrolase_sf"/>
</dbReference>
<sequence length="479" mass="51119">MRLSRDRAIDVALALSGGLALRSAFGLDPVWWLAWLAPAPVLVAALRNSTKAACVLALLAALIAASGHHAYFALLMPAPAAAVVTVLQALTWVFVIMAARHAMIRVTSPWSVLAYPLLWCALDTLLAHLHPDTNWDSLAYSQADVPAAVQIVALTGMAGLVFVLSLVPAAIALAAVRGWRAARPAAMAALALAAATFAFGHARIPATMPVAADPVGLAVIDDFIGPRTPPARVERIWSRYEELVGTLAAQGARIVVLPEKIATVTPDTAAQLTLRLSALAARTQVWLVAGIGTDEDDRKHNVAWLFSPDGRLDASYRKHHLAPPEREFLPGSAYDVRAIGRTAFGLAICKDMHFAAMGRAYGMRQTQAMLVPAWDFGVDGRYAARLSALRGVESGFAMVRASREGLLTVTDAYGRVVAETRSAPLPGATLLARVPAAPVDTFYARTGDWFGWLCTAAVLLGWIPLLRRRRLPGHAAEPA</sequence>
<evidence type="ECO:0000259" key="10">
    <source>
        <dbReference type="PROSITE" id="PS50263"/>
    </source>
</evidence>
<organism evidence="11 12">
    <name type="scientific">Nannocystis exedens</name>
    <dbReference type="NCBI Taxonomy" id="54"/>
    <lineage>
        <taxon>Bacteria</taxon>
        <taxon>Pseudomonadati</taxon>
        <taxon>Myxococcota</taxon>
        <taxon>Polyangia</taxon>
        <taxon>Nannocystales</taxon>
        <taxon>Nannocystaceae</taxon>
        <taxon>Nannocystis</taxon>
    </lineage>
</organism>
<dbReference type="PANTHER" id="PTHR38686">
    <property type="entry name" value="APOLIPOPROTEIN N-ACYLTRANSFERASE"/>
    <property type="match status" value="1"/>
</dbReference>
<evidence type="ECO:0000256" key="2">
    <source>
        <dbReference type="ARBA" id="ARBA00010065"/>
    </source>
</evidence>
<feature type="domain" description="CN hydrolase" evidence="10">
    <location>
        <begin position="215"/>
        <end position="436"/>
    </location>
</feature>
<evidence type="ECO:0000256" key="6">
    <source>
        <dbReference type="ARBA" id="ARBA00022989"/>
    </source>
</evidence>
<accession>A0A1I2IDF2</accession>
<dbReference type="PANTHER" id="PTHR38686:SF1">
    <property type="entry name" value="APOLIPOPROTEIN N-ACYLTRANSFERASE"/>
    <property type="match status" value="1"/>
</dbReference>
<proteinExistence type="inferred from homology"/>
<comment type="similarity">
    <text evidence="2">Belongs to the CN hydrolase family. Apolipoprotein N-acyltransferase subfamily.</text>
</comment>
<reference evidence="12" key="1">
    <citation type="submission" date="2016-10" db="EMBL/GenBank/DDBJ databases">
        <authorList>
            <person name="Varghese N."/>
            <person name="Submissions S."/>
        </authorList>
    </citation>
    <scope>NUCLEOTIDE SEQUENCE [LARGE SCALE GENOMIC DNA]</scope>
    <source>
        <strain evidence="12">ATCC 25963</strain>
    </source>
</reference>
<evidence type="ECO:0000256" key="3">
    <source>
        <dbReference type="ARBA" id="ARBA00022475"/>
    </source>
</evidence>
<name>A0A1I2IDF2_9BACT</name>
<feature type="transmembrane region" description="Helical" evidence="9">
    <location>
        <begin position="449"/>
        <end position="466"/>
    </location>
</feature>
<dbReference type="PROSITE" id="PS50263">
    <property type="entry name" value="CN_HYDROLASE"/>
    <property type="match status" value="1"/>
</dbReference>
<evidence type="ECO:0000256" key="9">
    <source>
        <dbReference type="SAM" id="Phobius"/>
    </source>
</evidence>
<dbReference type="Pfam" id="PF00795">
    <property type="entry name" value="CN_hydrolase"/>
    <property type="match status" value="1"/>
</dbReference>
<gene>
    <name evidence="11" type="ORF">SAMN02745121_08588</name>
</gene>
<keyword evidence="7 9" id="KW-0472">Membrane</keyword>
<evidence type="ECO:0000313" key="11">
    <source>
        <dbReference type="EMBL" id="SFF39678.1"/>
    </source>
</evidence>
<dbReference type="GO" id="GO:0005886">
    <property type="term" value="C:plasma membrane"/>
    <property type="evidence" value="ECO:0007669"/>
    <property type="project" value="UniProtKB-SubCell"/>
</dbReference>
<keyword evidence="3" id="KW-1003">Cell membrane</keyword>